<name>A0AAP3DLS7_BRELA</name>
<dbReference type="EMBL" id="JAPTNE010000036">
    <property type="protein sequence ID" value="MCZ0809435.1"/>
    <property type="molecule type" value="Genomic_DNA"/>
</dbReference>
<accession>A0AAP3DLS7</accession>
<dbReference type="AlphaFoldDB" id="A0AAP3DLS7"/>
<comment type="caution">
    <text evidence="2">The sequence shown here is derived from an EMBL/GenBank/DDBJ whole genome shotgun (WGS) entry which is preliminary data.</text>
</comment>
<gene>
    <name evidence="2" type="ORF">O0554_21455</name>
</gene>
<protein>
    <submittedName>
        <fullName evidence="2">Uncharacterized protein</fullName>
    </submittedName>
</protein>
<evidence type="ECO:0000313" key="3">
    <source>
        <dbReference type="Proteomes" id="UP001077662"/>
    </source>
</evidence>
<evidence type="ECO:0000256" key="1">
    <source>
        <dbReference type="SAM" id="SignalP"/>
    </source>
</evidence>
<proteinExistence type="predicted"/>
<keyword evidence="1" id="KW-0732">Signal</keyword>
<dbReference type="Proteomes" id="UP001077662">
    <property type="component" value="Unassembled WGS sequence"/>
</dbReference>
<organism evidence="2 3">
    <name type="scientific">Brevibacillus laterosporus</name>
    <name type="common">Bacillus laterosporus</name>
    <dbReference type="NCBI Taxonomy" id="1465"/>
    <lineage>
        <taxon>Bacteria</taxon>
        <taxon>Bacillati</taxon>
        <taxon>Bacillota</taxon>
        <taxon>Bacilli</taxon>
        <taxon>Bacillales</taxon>
        <taxon>Paenibacillaceae</taxon>
        <taxon>Brevibacillus</taxon>
    </lineage>
</organism>
<evidence type="ECO:0000313" key="2">
    <source>
        <dbReference type="EMBL" id="MCZ0809435.1"/>
    </source>
</evidence>
<dbReference type="RefSeq" id="WP_197261641.1">
    <property type="nucleotide sequence ID" value="NZ_JANSGW010000036.1"/>
</dbReference>
<feature type="chain" id="PRO_5042836092" evidence="1">
    <location>
        <begin position="26"/>
        <end position="103"/>
    </location>
</feature>
<sequence>MKISSFIVTSMMAIPLLFGASVVHADSTSSKSSNSTIMAKCPDEVQVYWPVSKFPKSSDVPTTAADYKGQNYTITDLKLDRVTTDYYKPGYWVGNYKGTCTWN</sequence>
<reference evidence="2" key="1">
    <citation type="submission" date="2022-09" db="EMBL/GenBank/DDBJ databases">
        <title>Genome analysis and characterization of larvicidal activity of Brevibacillus strains.</title>
        <authorList>
            <person name="Patrusheva E.V."/>
            <person name="Izotova A.O."/>
            <person name="Toshchakov S.V."/>
            <person name="Sineoky S.P."/>
        </authorList>
    </citation>
    <scope>NUCLEOTIDE SEQUENCE</scope>
    <source>
        <strain evidence="2">VKPM_B-13247</strain>
    </source>
</reference>
<feature type="signal peptide" evidence="1">
    <location>
        <begin position="1"/>
        <end position="25"/>
    </location>
</feature>